<dbReference type="EMBL" id="BAAATL010000036">
    <property type="protein sequence ID" value="GAA2505408.1"/>
    <property type="molecule type" value="Genomic_DNA"/>
</dbReference>
<name>A0ABN3MNK8_9ACTN</name>
<feature type="domain" description="DUF397" evidence="1">
    <location>
        <begin position="13"/>
        <end position="31"/>
    </location>
</feature>
<evidence type="ECO:0000313" key="2">
    <source>
        <dbReference type="EMBL" id="GAA2505408.1"/>
    </source>
</evidence>
<comment type="caution">
    <text evidence="2">The sequence shown here is derived from an EMBL/GenBank/DDBJ whole genome shotgun (WGS) entry which is preliminary data.</text>
</comment>
<evidence type="ECO:0000259" key="1">
    <source>
        <dbReference type="Pfam" id="PF04149"/>
    </source>
</evidence>
<protein>
    <submittedName>
        <fullName evidence="2">DUF397 domain-containing protein</fullName>
    </submittedName>
</protein>
<dbReference type="RefSeq" id="WP_232987590.1">
    <property type="nucleotide sequence ID" value="NZ_BAAATL010000036.1"/>
</dbReference>
<organism evidence="2 3">
    <name type="scientific">Streptomyces graminearus</name>
    <dbReference type="NCBI Taxonomy" id="284030"/>
    <lineage>
        <taxon>Bacteria</taxon>
        <taxon>Bacillati</taxon>
        <taxon>Actinomycetota</taxon>
        <taxon>Actinomycetes</taxon>
        <taxon>Kitasatosporales</taxon>
        <taxon>Streptomycetaceae</taxon>
        <taxon>Streptomyces</taxon>
    </lineage>
</organism>
<accession>A0ABN3MNK8</accession>
<reference evidence="2 3" key="1">
    <citation type="journal article" date="2019" name="Int. J. Syst. Evol. Microbiol.">
        <title>The Global Catalogue of Microorganisms (GCM) 10K type strain sequencing project: providing services to taxonomists for standard genome sequencing and annotation.</title>
        <authorList>
            <consortium name="The Broad Institute Genomics Platform"/>
            <consortium name="The Broad Institute Genome Sequencing Center for Infectious Disease"/>
            <person name="Wu L."/>
            <person name="Ma J."/>
        </authorList>
    </citation>
    <scope>NUCLEOTIDE SEQUENCE [LARGE SCALE GENOMIC DNA]</scope>
    <source>
        <strain evidence="2 3">JCM 6923</strain>
    </source>
</reference>
<feature type="domain" description="DUF397" evidence="1">
    <location>
        <begin position="39"/>
        <end position="91"/>
    </location>
</feature>
<sequence>MASNRNDLSDALWVKSSYSNAGGGNCVEIASDFPGAALWRKSSYSNGSGGNCVEVADNVPGLVPVRDSKLPDGPALLLTATAWAPFVALLKAE</sequence>
<keyword evidence="3" id="KW-1185">Reference proteome</keyword>
<dbReference type="Proteomes" id="UP001501721">
    <property type="component" value="Unassembled WGS sequence"/>
</dbReference>
<dbReference type="InterPro" id="IPR007278">
    <property type="entry name" value="DUF397"/>
</dbReference>
<dbReference type="Pfam" id="PF04149">
    <property type="entry name" value="DUF397"/>
    <property type="match status" value="2"/>
</dbReference>
<proteinExistence type="predicted"/>
<gene>
    <name evidence="2" type="ORF">GCM10010422_65100</name>
</gene>
<evidence type="ECO:0000313" key="3">
    <source>
        <dbReference type="Proteomes" id="UP001501721"/>
    </source>
</evidence>